<organism evidence="3 4">
    <name type="scientific">Brachionus calyciflorus</name>
    <dbReference type="NCBI Taxonomy" id="104777"/>
    <lineage>
        <taxon>Eukaryota</taxon>
        <taxon>Metazoa</taxon>
        <taxon>Spiralia</taxon>
        <taxon>Gnathifera</taxon>
        <taxon>Rotifera</taxon>
        <taxon>Eurotatoria</taxon>
        <taxon>Monogononta</taxon>
        <taxon>Pseudotrocha</taxon>
        <taxon>Ploima</taxon>
        <taxon>Brachionidae</taxon>
        <taxon>Brachionus</taxon>
    </lineage>
</organism>
<evidence type="ECO:0000259" key="2">
    <source>
        <dbReference type="PROSITE" id="PS50966"/>
    </source>
</evidence>
<keyword evidence="1" id="KW-0862">Zinc</keyword>
<evidence type="ECO:0000313" key="4">
    <source>
        <dbReference type="Proteomes" id="UP000663879"/>
    </source>
</evidence>
<dbReference type="OrthoDB" id="10201647at2759"/>
<keyword evidence="1" id="KW-0863">Zinc-finger</keyword>
<dbReference type="EMBL" id="CAJNOC010000499">
    <property type="protein sequence ID" value="CAF0768952.1"/>
    <property type="molecule type" value="Genomic_DNA"/>
</dbReference>
<accession>A0A813QKU2</accession>
<dbReference type="PROSITE" id="PS50966">
    <property type="entry name" value="ZF_SWIM"/>
    <property type="match status" value="1"/>
</dbReference>
<evidence type="ECO:0000256" key="1">
    <source>
        <dbReference type="PROSITE-ProRule" id="PRU00325"/>
    </source>
</evidence>
<keyword evidence="4" id="KW-1185">Reference proteome</keyword>
<keyword evidence="1" id="KW-0479">Metal-binding</keyword>
<name>A0A813QKU2_9BILA</name>
<evidence type="ECO:0000313" key="3">
    <source>
        <dbReference type="EMBL" id="CAF0768952.1"/>
    </source>
</evidence>
<dbReference type="GO" id="GO:0008270">
    <property type="term" value="F:zinc ion binding"/>
    <property type="evidence" value="ECO:0007669"/>
    <property type="project" value="UniProtKB-KW"/>
</dbReference>
<protein>
    <recommendedName>
        <fullName evidence="2">SWIM-type domain-containing protein</fullName>
    </recommendedName>
</protein>
<reference evidence="3" key="1">
    <citation type="submission" date="2021-02" db="EMBL/GenBank/DDBJ databases">
        <authorList>
            <person name="Nowell W R."/>
        </authorList>
    </citation>
    <scope>NUCLEOTIDE SEQUENCE</scope>
    <source>
        <strain evidence="3">Ploen Becks lab</strain>
    </source>
</reference>
<dbReference type="InterPro" id="IPR007527">
    <property type="entry name" value="Znf_SWIM"/>
</dbReference>
<gene>
    <name evidence="3" type="ORF">OXX778_LOCUS4845</name>
</gene>
<comment type="caution">
    <text evidence="3">The sequence shown here is derived from an EMBL/GenBank/DDBJ whole genome shotgun (WGS) entry which is preliminary data.</text>
</comment>
<dbReference type="AlphaFoldDB" id="A0A813QKU2"/>
<sequence>MDEDSSSQFSTESEYERELVTQNFLEIETFFKSTQEYKSTQTHVKNLAKKLEDKLFFVSSNEQNLGYYYGLSCISTIDIFNKTCSCRWFIAYSTCAHLYKAFQLFDVQTASSKFVIRARRGPKKNGESKIETNEDLAKDSLMTPSQLSKLNSLCNREIYSIFF</sequence>
<feature type="domain" description="SWIM-type" evidence="2">
    <location>
        <begin position="69"/>
        <end position="106"/>
    </location>
</feature>
<dbReference type="Proteomes" id="UP000663879">
    <property type="component" value="Unassembled WGS sequence"/>
</dbReference>
<proteinExistence type="predicted"/>